<evidence type="ECO:0000259" key="4">
    <source>
        <dbReference type="PROSITE" id="PS50995"/>
    </source>
</evidence>
<keyword evidence="2" id="KW-0238">DNA-binding</keyword>
<evidence type="ECO:0000256" key="3">
    <source>
        <dbReference type="ARBA" id="ARBA00023163"/>
    </source>
</evidence>
<dbReference type="GO" id="GO:0003700">
    <property type="term" value="F:DNA-binding transcription factor activity"/>
    <property type="evidence" value="ECO:0007669"/>
    <property type="project" value="InterPro"/>
</dbReference>
<keyword evidence="3" id="KW-0804">Transcription</keyword>
<dbReference type="OrthoDB" id="7427954at2"/>
<evidence type="ECO:0000256" key="1">
    <source>
        <dbReference type="ARBA" id="ARBA00023015"/>
    </source>
</evidence>
<evidence type="ECO:0000313" key="5">
    <source>
        <dbReference type="EMBL" id="QFU76022.1"/>
    </source>
</evidence>
<dbReference type="InterPro" id="IPR036390">
    <property type="entry name" value="WH_DNA-bd_sf"/>
</dbReference>
<sequence length="172" mass="20009">METTVTKSTAEANRDIAYRLSNNLPRLLREFSRDFERRIWRQLNERGYPEIRPAHVQVFANLGLGSVRVSDLAARAQVTQQAMGKMLKELERLGFIARDIDSGDKRAKEIRLTDKGIQLAEDSLKVVDQIQQEYREKVGTEELEHLEDQLRRVVQMLELEYLPESWAADEPR</sequence>
<dbReference type="EMBL" id="CP036422">
    <property type="protein sequence ID" value="QFU76022.1"/>
    <property type="molecule type" value="Genomic_DNA"/>
</dbReference>
<accession>A0A5P9NJW3</accession>
<evidence type="ECO:0000256" key="2">
    <source>
        <dbReference type="ARBA" id="ARBA00023125"/>
    </source>
</evidence>
<dbReference type="Pfam" id="PF01047">
    <property type="entry name" value="MarR"/>
    <property type="match status" value="1"/>
</dbReference>
<keyword evidence="1" id="KW-0805">Transcription regulation</keyword>
<dbReference type="PROSITE" id="PS01117">
    <property type="entry name" value="HTH_MARR_1"/>
    <property type="match status" value="1"/>
</dbReference>
<dbReference type="InterPro" id="IPR036388">
    <property type="entry name" value="WH-like_DNA-bd_sf"/>
</dbReference>
<feature type="domain" description="HTH marR-type" evidence="4">
    <location>
        <begin position="21"/>
        <end position="155"/>
    </location>
</feature>
<dbReference type="AlphaFoldDB" id="A0A5P9NJW3"/>
<dbReference type="InterPro" id="IPR023187">
    <property type="entry name" value="Tscrpt_reg_MarR-type_CS"/>
</dbReference>
<dbReference type="PANTHER" id="PTHR42756:SF1">
    <property type="entry name" value="TRANSCRIPTIONAL REPRESSOR OF EMRAB OPERON"/>
    <property type="match status" value="1"/>
</dbReference>
<dbReference type="PROSITE" id="PS50995">
    <property type="entry name" value="HTH_MARR_2"/>
    <property type="match status" value="1"/>
</dbReference>
<evidence type="ECO:0000313" key="6">
    <source>
        <dbReference type="Proteomes" id="UP000326287"/>
    </source>
</evidence>
<dbReference type="GO" id="GO:0003677">
    <property type="term" value="F:DNA binding"/>
    <property type="evidence" value="ECO:0007669"/>
    <property type="project" value="UniProtKB-KW"/>
</dbReference>
<reference evidence="5 6" key="1">
    <citation type="submission" date="2019-02" db="EMBL/GenBank/DDBJ databases">
        <authorList>
            <person name="Li S.-H."/>
        </authorList>
    </citation>
    <scope>NUCLEOTIDE SEQUENCE [LARGE SCALE GENOMIC DNA]</scope>
    <source>
        <strain evidence="5 6">IMCC14385</strain>
    </source>
</reference>
<proteinExistence type="predicted"/>
<dbReference type="PANTHER" id="PTHR42756">
    <property type="entry name" value="TRANSCRIPTIONAL REGULATOR, MARR"/>
    <property type="match status" value="1"/>
</dbReference>
<dbReference type="PRINTS" id="PR00598">
    <property type="entry name" value="HTHMARR"/>
</dbReference>
<gene>
    <name evidence="5" type="ORF">EY643_10295</name>
</gene>
<name>A0A5P9NJW3_9GAMM</name>
<dbReference type="SMART" id="SM00347">
    <property type="entry name" value="HTH_MARR"/>
    <property type="match status" value="1"/>
</dbReference>
<dbReference type="Gene3D" id="1.10.10.10">
    <property type="entry name" value="Winged helix-like DNA-binding domain superfamily/Winged helix DNA-binding domain"/>
    <property type="match status" value="1"/>
</dbReference>
<dbReference type="KEGG" id="halc:EY643_10295"/>
<dbReference type="SUPFAM" id="SSF46785">
    <property type="entry name" value="Winged helix' DNA-binding domain"/>
    <property type="match status" value="1"/>
</dbReference>
<keyword evidence="6" id="KW-1185">Reference proteome</keyword>
<dbReference type="InterPro" id="IPR000835">
    <property type="entry name" value="HTH_MarR-typ"/>
</dbReference>
<protein>
    <submittedName>
        <fullName evidence="5">MarR family transcriptional regulator</fullName>
    </submittedName>
</protein>
<organism evidence="5 6">
    <name type="scientific">Halioglobus maricola</name>
    <dbReference type="NCBI Taxonomy" id="2601894"/>
    <lineage>
        <taxon>Bacteria</taxon>
        <taxon>Pseudomonadati</taxon>
        <taxon>Pseudomonadota</taxon>
        <taxon>Gammaproteobacteria</taxon>
        <taxon>Cellvibrionales</taxon>
        <taxon>Halieaceae</taxon>
        <taxon>Halioglobus</taxon>
    </lineage>
</organism>
<dbReference type="Proteomes" id="UP000326287">
    <property type="component" value="Chromosome"/>
</dbReference>